<organism evidence="2 3">
    <name type="scientific">Ajellomyces capsulatus</name>
    <name type="common">Darling's disease fungus</name>
    <name type="synonym">Histoplasma capsulatum</name>
    <dbReference type="NCBI Taxonomy" id="5037"/>
    <lineage>
        <taxon>Eukaryota</taxon>
        <taxon>Fungi</taxon>
        <taxon>Dikarya</taxon>
        <taxon>Ascomycota</taxon>
        <taxon>Pezizomycotina</taxon>
        <taxon>Eurotiomycetes</taxon>
        <taxon>Eurotiomycetidae</taxon>
        <taxon>Onygenales</taxon>
        <taxon>Ajellomycetaceae</taxon>
        <taxon>Histoplasma</taxon>
    </lineage>
</organism>
<feature type="region of interest" description="Disordered" evidence="1">
    <location>
        <begin position="17"/>
        <end position="42"/>
    </location>
</feature>
<dbReference type="AlphaFoldDB" id="A0A8A1MGZ3"/>
<sequence length="92" mass="10266">MFFICVQVSSPGVKPVSLEGTGVSGPAPSDRDDHFYRRPMTGPRDTQQVFYIPSRSWIRFHIPPPFLEGALMDMSARLPGKENSLVTTIETI</sequence>
<reference evidence="2" key="1">
    <citation type="submission" date="2021-01" db="EMBL/GenBank/DDBJ databases">
        <title>Chromosome-level genome assembly of a human fungal pathogen reveals clustering of transcriptionally co-regulated genes.</title>
        <authorList>
            <person name="Voorhies M."/>
            <person name="Cohen S."/>
            <person name="Shea T.P."/>
            <person name="Petrus S."/>
            <person name="Munoz J.F."/>
            <person name="Poplawski S."/>
            <person name="Goldman W.E."/>
            <person name="Michael T."/>
            <person name="Cuomo C.A."/>
            <person name="Sil A."/>
            <person name="Beyhan S."/>
        </authorList>
    </citation>
    <scope>NUCLEOTIDE SEQUENCE</scope>
    <source>
        <strain evidence="2">WU24</strain>
    </source>
</reference>
<evidence type="ECO:0000256" key="1">
    <source>
        <dbReference type="SAM" id="MobiDB-lite"/>
    </source>
</evidence>
<evidence type="ECO:0000313" key="2">
    <source>
        <dbReference type="EMBL" id="QSS63874.1"/>
    </source>
</evidence>
<dbReference type="Proteomes" id="UP000663671">
    <property type="component" value="Chromosome 1"/>
</dbReference>
<keyword evidence="2" id="KW-0808">Transferase</keyword>
<proteinExistence type="predicted"/>
<dbReference type="GO" id="GO:0016301">
    <property type="term" value="F:kinase activity"/>
    <property type="evidence" value="ECO:0007669"/>
    <property type="project" value="UniProtKB-KW"/>
</dbReference>
<gene>
    <name evidence="2" type="ORF">I7I51_00934</name>
</gene>
<dbReference type="EMBL" id="CP069114">
    <property type="protein sequence ID" value="QSS63874.1"/>
    <property type="molecule type" value="Genomic_DNA"/>
</dbReference>
<name>A0A8A1MGZ3_AJECA</name>
<dbReference type="VEuPathDB" id="FungiDB:I7I51_00934"/>
<protein>
    <submittedName>
        <fullName evidence="2">Glutamate 5-kinase</fullName>
    </submittedName>
</protein>
<evidence type="ECO:0000313" key="3">
    <source>
        <dbReference type="Proteomes" id="UP000663671"/>
    </source>
</evidence>
<accession>A0A8A1MGZ3</accession>
<keyword evidence="2" id="KW-0418">Kinase</keyword>